<dbReference type="SUPFAM" id="SSF52540">
    <property type="entry name" value="P-loop containing nucleoside triphosphate hydrolases"/>
    <property type="match status" value="1"/>
</dbReference>
<evidence type="ECO:0000256" key="9">
    <source>
        <dbReference type="SAM" id="MobiDB-lite"/>
    </source>
</evidence>
<dbReference type="InterPro" id="IPR039421">
    <property type="entry name" value="Type_1_exporter"/>
</dbReference>
<dbReference type="Proteomes" id="UP000311382">
    <property type="component" value="Unassembled WGS sequence"/>
</dbReference>
<feature type="transmembrane region" description="Helical" evidence="10">
    <location>
        <begin position="225"/>
        <end position="247"/>
    </location>
</feature>
<evidence type="ECO:0000259" key="12">
    <source>
        <dbReference type="PROSITE" id="PS50929"/>
    </source>
</evidence>
<feature type="transmembrane region" description="Helical" evidence="10">
    <location>
        <begin position="108"/>
        <end position="135"/>
    </location>
</feature>
<evidence type="ECO:0000256" key="4">
    <source>
        <dbReference type="ARBA" id="ARBA00022741"/>
    </source>
</evidence>
<dbReference type="InterPro" id="IPR027417">
    <property type="entry name" value="P-loop_NTPase"/>
</dbReference>
<dbReference type="InterPro" id="IPR036640">
    <property type="entry name" value="ABC1_TM_sf"/>
</dbReference>
<feature type="transmembrane region" description="Helical" evidence="10">
    <location>
        <begin position="147"/>
        <end position="167"/>
    </location>
</feature>
<organism evidence="13 14">
    <name type="scientific">Rhodotorula diobovata</name>
    <dbReference type="NCBI Taxonomy" id="5288"/>
    <lineage>
        <taxon>Eukaryota</taxon>
        <taxon>Fungi</taxon>
        <taxon>Dikarya</taxon>
        <taxon>Basidiomycota</taxon>
        <taxon>Pucciniomycotina</taxon>
        <taxon>Microbotryomycetes</taxon>
        <taxon>Sporidiobolales</taxon>
        <taxon>Sporidiobolaceae</taxon>
        <taxon>Rhodotorula</taxon>
    </lineage>
</organism>
<dbReference type="InterPro" id="IPR011527">
    <property type="entry name" value="ABC1_TM_dom"/>
</dbReference>
<dbReference type="PROSITE" id="PS50929">
    <property type="entry name" value="ABC_TM1F"/>
    <property type="match status" value="1"/>
</dbReference>
<dbReference type="PANTHER" id="PTHR24221">
    <property type="entry name" value="ATP-BINDING CASSETTE SUB-FAMILY B"/>
    <property type="match status" value="1"/>
</dbReference>
<evidence type="ECO:0000256" key="1">
    <source>
        <dbReference type="ARBA" id="ARBA00004141"/>
    </source>
</evidence>
<feature type="transmembrane region" description="Helical" evidence="10">
    <location>
        <begin position="333"/>
        <end position="351"/>
    </location>
</feature>
<feature type="domain" description="ABC transporter" evidence="11">
    <location>
        <begin position="654"/>
        <end position="901"/>
    </location>
</feature>
<evidence type="ECO:0000256" key="8">
    <source>
        <dbReference type="ARBA" id="ARBA00024363"/>
    </source>
</evidence>
<feature type="transmembrane region" description="Helical" evidence="10">
    <location>
        <begin position="445"/>
        <end position="467"/>
    </location>
</feature>
<dbReference type="PROSITE" id="PS00211">
    <property type="entry name" value="ABC_TRANSPORTER_1"/>
    <property type="match status" value="1"/>
</dbReference>
<comment type="caution">
    <text evidence="13">The sequence shown here is derived from an EMBL/GenBank/DDBJ whole genome shotgun (WGS) entry which is preliminary data.</text>
</comment>
<dbReference type="EMBL" id="SOZI01000166">
    <property type="protein sequence ID" value="TNY17934.1"/>
    <property type="molecule type" value="Genomic_DNA"/>
</dbReference>
<dbReference type="Gene3D" id="1.20.1560.10">
    <property type="entry name" value="ABC transporter type 1, transmembrane domain"/>
    <property type="match status" value="1"/>
</dbReference>
<proteinExistence type="inferred from homology"/>
<dbReference type="AlphaFoldDB" id="A0A5C5FPS2"/>
<dbReference type="GO" id="GO:0140359">
    <property type="term" value="F:ABC-type transporter activity"/>
    <property type="evidence" value="ECO:0007669"/>
    <property type="project" value="InterPro"/>
</dbReference>
<dbReference type="GO" id="GO:0016887">
    <property type="term" value="F:ATP hydrolysis activity"/>
    <property type="evidence" value="ECO:0007669"/>
    <property type="project" value="InterPro"/>
</dbReference>
<dbReference type="STRING" id="5288.A0A5C5FPS2"/>
<evidence type="ECO:0000256" key="10">
    <source>
        <dbReference type="SAM" id="Phobius"/>
    </source>
</evidence>
<feature type="domain" description="ABC transmembrane type-1" evidence="12">
    <location>
        <begin position="339"/>
        <end position="618"/>
    </location>
</feature>
<evidence type="ECO:0000256" key="3">
    <source>
        <dbReference type="ARBA" id="ARBA00022692"/>
    </source>
</evidence>
<protein>
    <recommendedName>
        <fullName evidence="15">P-loop containing nucleoside triphosphate hydrolase protein</fullName>
    </recommendedName>
</protein>
<reference evidence="13 14" key="1">
    <citation type="submission" date="2019-03" db="EMBL/GenBank/DDBJ databases">
        <title>Rhodosporidium diobovatum UCD-FST 08-225 genome sequencing, assembly, and annotation.</title>
        <authorList>
            <person name="Fakankun I.U."/>
            <person name="Fristensky B."/>
            <person name="Levin D.B."/>
        </authorList>
    </citation>
    <scope>NUCLEOTIDE SEQUENCE [LARGE SCALE GENOMIC DNA]</scope>
    <source>
        <strain evidence="13 14">UCD-FST 08-225</strain>
    </source>
</reference>
<feature type="transmembrane region" description="Helical" evidence="10">
    <location>
        <begin position="473"/>
        <end position="494"/>
    </location>
</feature>
<dbReference type="InterPro" id="IPR003593">
    <property type="entry name" value="AAA+_ATPase"/>
</dbReference>
<dbReference type="GO" id="GO:0005524">
    <property type="term" value="F:ATP binding"/>
    <property type="evidence" value="ECO:0007669"/>
    <property type="project" value="UniProtKB-KW"/>
</dbReference>
<comment type="subcellular location">
    <subcellularLocation>
        <location evidence="1">Membrane</location>
        <topology evidence="1">Multi-pass membrane protein</topology>
    </subcellularLocation>
</comment>
<evidence type="ECO:0000313" key="13">
    <source>
        <dbReference type="EMBL" id="TNY17934.1"/>
    </source>
</evidence>
<evidence type="ECO:0000313" key="14">
    <source>
        <dbReference type="Proteomes" id="UP000311382"/>
    </source>
</evidence>
<evidence type="ECO:0000256" key="7">
    <source>
        <dbReference type="ARBA" id="ARBA00023136"/>
    </source>
</evidence>
<evidence type="ECO:0008006" key="15">
    <source>
        <dbReference type="Google" id="ProtNLM"/>
    </source>
</evidence>
<feature type="region of interest" description="Disordered" evidence="9">
    <location>
        <begin position="73"/>
        <end position="95"/>
    </location>
</feature>
<feature type="compositionally biased region" description="Gly residues" evidence="9">
    <location>
        <begin position="989"/>
        <end position="1010"/>
    </location>
</feature>
<feature type="region of interest" description="Disordered" evidence="9">
    <location>
        <begin position="910"/>
        <end position="1024"/>
    </location>
</feature>
<dbReference type="InterPro" id="IPR003439">
    <property type="entry name" value="ABC_transporter-like_ATP-bd"/>
</dbReference>
<feature type="transmembrane region" description="Helical" evidence="10">
    <location>
        <begin position="25"/>
        <end position="45"/>
    </location>
</feature>
<feature type="compositionally biased region" description="Low complexity" evidence="9">
    <location>
        <begin position="979"/>
        <end position="988"/>
    </location>
</feature>
<keyword evidence="3 10" id="KW-0812">Transmembrane</keyword>
<dbReference type="SMART" id="SM00382">
    <property type="entry name" value="AAA"/>
    <property type="match status" value="1"/>
</dbReference>
<evidence type="ECO:0000256" key="6">
    <source>
        <dbReference type="ARBA" id="ARBA00022989"/>
    </source>
</evidence>
<feature type="compositionally biased region" description="Low complexity" evidence="9">
    <location>
        <begin position="910"/>
        <end position="933"/>
    </location>
</feature>
<feature type="compositionally biased region" description="Basic residues" evidence="9">
    <location>
        <begin position="1015"/>
        <end position="1024"/>
    </location>
</feature>
<comment type="similarity">
    <text evidence="8">Belongs to the ABC transporter superfamily. ABCB family. Heavy Metal importer (TC 3.A.1.210) subfamily.</text>
</comment>
<feature type="transmembrane region" description="Helical" evidence="10">
    <location>
        <begin position="193"/>
        <end position="213"/>
    </location>
</feature>
<dbReference type="SUPFAM" id="SSF90123">
    <property type="entry name" value="ABC transporter transmembrane region"/>
    <property type="match status" value="1"/>
</dbReference>
<dbReference type="PANTHER" id="PTHR24221:SF648">
    <property type="entry name" value="ABC-TYPE TRANSPORTER ATR1"/>
    <property type="match status" value="1"/>
</dbReference>
<dbReference type="Gene3D" id="3.40.50.300">
    <property type="entry name" value="P-loop containing nucleotide triphosphate hydrolases"/>
    <property type="match status" value="1"/>
</dbReference>
<evidence type="ECO:0000256" key="5">
    <source>
        <dbReference type="ARBA" id="ARBA00022840"/>
    </source>
</evidence>
<dbReference type="Pfam" id="PF00005">
    <property type="entry name" value="ABC_tran"/>
    <property type="match status" value="1"/>
</dbReference>
<evidence type="ECO:0000259" key="11">
    <source>
        <dbReference type="PROSITE" id="PS50893"/>
    </source>
</evidence>
<dbReference type="PROSITE" id="PS50893">
    <property type="entry name" value="ABC_TRANSPORTER_2"/>
    <property type="match status" value="1"/>
</dbReference>
<name>A0A5C5FPS2_9BASI</name>
<keyword evidence="6 10" id="KW-1133">Transmembrane helix</keyword>
<feature type="compositionally biased region" description="Polar residues" evidence="9">
    <location>
        <begin position="274"/>
        <end position="291"/>
    </location>
</feature>
<dbReference type="Pfam" id="PF00664">
    <property type="entry name" value="ABC_membrane"/>
    <property type="match status" value="1"/>
</dbReference>
<dbReference type="InterPro" id="IPR017871">
    <property type="entry name" value="ABC_transporter-like_CS"/>
</dbReference>
<keyword evidence="7 10" id="KW-0472">Membrane</keyword>
<dbReference type="FunFam" id="3.40.50.300:FF:000287">
    <property type="entry name" value="Multidrug ABC transporter ATP-binding protein"/>
    <property type="match status" value="1"/>
</dbReference>
<feature type="compositionally biased region" description="Pro residues" evidence="9">
    <location>
        <begin position="968"/>
        <end position="978"/>
    </location>
</feature>
<dbReference type="OrthoDB" id="6500128at2759"/>
<dbReference type="GO" id="GO:0016020">
    <property type="term" value="C:membrane"/>
    <property type="evidence" value="ECO:0007669"/>
    <property type="project" value="UniProtKB-SubCell"/>
</dbReference>
<feature type="region of interest" description="Disordered" evidence="9">
    <location>
        <begin position="264"/>
        <end position="305"/>
    </location>
</feature>
<evidence type="ECO:0000256" key="2">
    <source>
        <dbReference type="ARBA" id="ARBA00022448"/>
    </source>
</evidence>
<keyword evidence="4" id="KW-0547">Nucleotide-binding</keyword>
<keyword evidence="2" id="KW-0813">Transport</keyword>
<keyword evidence="5" id="KW-0067">ATP-binding</keyword>
<keyword evidence="14" id="KW-1185">Reference proteome</keyword>
<gene>
    <name evidence="13" type="ORF">DMC30DRAFT_428476</name>
</gene>
<sequence>MASTAPGAAAPLASSDDLRRLYSTLAQLRIAVPAVLLGLLALRWLGRALLSMMDRVQSAGYHAEDDIYAPPELVEGAQGPNEHRGGQGEDGDGVTPVVVKSRTVRKGVVLASMALVALTYFADGVAQVVATLVTSHYTPRDPLYANIAIYSAGGVAAFTLLGLGLVYEGRQRDKGALVGDGGETPWPMLHPRILTFLALALESVVLGVSSRIVVSDPRVDPKADVLPAVHLAILSLRILLAVLLLAFQFRPLYRAAYHPSAPPSERTPLLGSNGAASSNGYAGLPTTTSAPSVLRGTRIPSNRPQDPKSLSVLTLFKRVRLLFPYLWPSKSIALQVLALVCFGLMLFKRYLNVARPLLFGRVISDLAKGRPPYLSVSLYLVVQFLSDSNSMLYQYLWLPIEQFSEREMAMLSFDTLLNLSLAYHTRRKTGELLRILSRSEAINDFFELLIFSFVPILIDLPVAFVVLSVRYGAVIVGVVTLVGVIYVTTSVLLAESRTKLYRELRDQSQFAHQIKTDVLMNWEGCKVHVAEAFESKRLRDAMWRYQRGYFRVYSAWNSLSLLQNGISNFGLLICSFLLANRVVSGQMDPGEFATFTAYFASLLSPLNQISSLYRRVMSNAVDTEQLIELLNEKKEIQDKPHPVELVVGPEGADVSFRDVHFSYDGKVDVLRGISFDVPAGQSVALVGPSGGGKSTLSRLLFRMYDAQQGSICVSGTDVRDLSQRSLRAAIGLVPQDCVLANASIRFNIAYGGVLRLDEHGNARPGMELTMEDVVEAAKGAAIHDKILTFPDQYETLVGERGMRLSGGEKQRIAIARTLLKDPPILVLDEATSALDTHNERLIQTRLRELSKGRTSLTIAHRLSTIVDSDKIVVLKDGLVAEQGSHSELLAIPGGVYAELWAKQIEGQEGSAAASALPSGATTPAPRPAATQGAAEDEREVERAASPVAPLASEAAARAIVESTTDGPPALPPAGPPAPGSTSAGPEPGTAGGSAGGKGGSGSGKGGGGKGANSRSGRKKGGRRK</sequence>
<accession>A0A5C5FPS2</accession>
<dbReference type="CDD" id="cd18583">
    <property type="entry name" value="ABC_6TM_HMT1"/>
    <property type="match status" value="1"/>
</dbReference>